<comment type="similarity">
    <text evidence="1">Belongs to the hemerythrin family.</text>
</comment>
<dbReference type="CDD" id="cd12107">
    <property type="entry name" value="Hemerythrin"/>
    <property type="match status" value="1"/>
</dbReference>
<keyword evidence="2" id="KW-0813">Transport</keyword>
<feature type="domain" description="Hemerythrin-like" evidence="5">
    <location>
        <begin position="24"/>
        <end position="140"/>
    </location>
</feature>
<evidence type="ECO:0000256" key="1">
    <source>
        <dbReference type="ARBA" id="ARBA00010587"/>
    </source>
</evidence>
<accession>A0A650EPX1</accession>
<reference evidence="6" key="1">
    <citation type="journal article" date="2020" name="J. ISSAAS">
        <title>Lactobacilli and other gastrointestinal microbiota of Peromyscus leucopus, reservoir host for agents of Lyme disease and other zoonoses in North America.</title>
        <authorList>
            <person name="Milovic A."/>
            <person name="Bassam K."/>
            <person name="Shao H."/>
            <person name="Chatzistamou I."/>
            <person name="Tufts D.M."/>
            <person name="Diuk-Wasser M."/>
            <person name="Barbour A.G."/>
        </authorList>
    </citation>
    <scope>NUCLEOTIDE SEQUENCE</scope>
    <source>
        <strain evidence="6">LL50</strain>
    </source>
</reference>
<dbReference type="SUPFAM" id="SSF47188">
    <property type="entry name" value="Hemerythrin-like"/>
    <property type="match status" value="1"/>
</dbReference>
<dbReference type="Gene3D" id="1.20.120.50">
    <property type="entry name" value="Hemerythrin-like"/>
    <property type="match status" value="1"/>
</dbReference>
<organism evidence="6">
    <name type="scientific">uncultured Spirochaetaceae bacterium</name>
    <dbReference type="NCBI Taxonomy" id="201186"/>
    <lineage>
        <taxon>Bacteria</taxon>
        <taxon>Pseudomonadati</taxon>
        <taxon>Spirochaetota</taxon>
        <taxon>Spirochaetia</taxon>
        <taxon>Spirochaetales</taxon>
        <taxon>Spirochaetaceae</taxon>
        <taxon>environmental samples</taxon>
    </lineage>
</organism>
<evidence type="ECO:0000313" key="6">
    <source>
        <dbReference type="EMBL" id="QGT51512.1"/>
    </source>
</evidence>
<dbReference type="NCBIfam" id="TIGR02481">
    <property type="entry name" value="hemeryth_dom"/>
    <property type="match status" value="1"/>
</dbReference>
<dbReference type="PANTHER" id="PTHR37164">
    <property type="entry name" value="BACTERIOHEMERYTHRIN"/>
    <property type="match status" value="1"/>
</dbReference>
<dbReference type="EMBL" id="MN577574">
    <property type="protein sequence ID" value="QGT51512.1"/>
    <property type="molecule type" value="Genomic_DNA"/>
</dbReference>
<dbReference type="Pfam" id="PF01814">
    <property type="entry name" value="Hemerythrin"/>
    <property type="match status" value="1"/>
</dbReference>
<dbReference type="InterPro" id="IPR012827">
    <property type="entry name" value="Hemerythrin_metal-bd"/>
</dbReference>
<evidence type="ECO:0000256" key="2">
    <source>
        <dbReference type="ARBA" id="ARBA00022621"/>
    </source>
</evidence>
<dbReference type="InterPro" id="IPR035938">
    <property type="entry name" value="Hemerythrin-like_sf"/>
</dbReference>
<evidence type="ECO:0000259" key="5">
    <source>
        <dbReference type="Pfam" id="PF01814"/>
    </source>
</evidence>
<sequence>MELGTTNPSEHENLIVWEDRFLIGIPIIDDEHKYLVKLCNALYKAVMLGNNAVRKGAVSIALRECTDYVKIHFAHEEKLMQVCGYKDFDMHKMEHAEFAKTILEKSKNFEKETFHSSTEFVRFLYDWILSHITHTDRLYVDDLKAYLGKK</sequence>
<proteinExistence type="inferred from homology"/>
<dbReference type="PANTHER" id="PTHR37164:SF1">
    <property type="entry name" value="BACTERIOHEMERYTHRIN"/>
    <property type="match status" value="1"/>
</dbReference>
<keyword evidence="3" id="KW-0479">Metal-binding</keyword>
<name>A0A650EPX1_9SPIO</name>
<evidence type="ECO:0000256" key="4">
    <source>
        <dbReference type="ARBA" id="ARBA00023004"/>
    </source>
</evidence>
<dbReference type="InterPro" id="IPR050669">
    <property type="entry name" value="Hemerythrin"/>
</dbReference>
<dbReference type="PROSITE" id="PS00550">
    <property type="entry name" value="HEMERYTHRINS"/>
    <property type="match status" value="1"/>
</dbReference>
<gene>
    <name evidence="6" type="ORF">Unknown280_2040</name>
</gene>
<keyword evidence="4" id="KW-0408">Iron</keyword>
<dbReference type="InterPro" id="IPR012312">
    <property type="entry name" value="Hemerythrin-like"/>
</dbReference>
<dbReference type="NCBIfam" id="NF033749">
    <property type="entry name" value="bact_hemeryth"/>
    <property type="match status" value="1"/>
</dbReference>
<dbReference type="InterPro" id="IPR016131">
    <property type="entry name" value="Haemerythrin_Fe_BS"/>
</dbReference>
<dbReference type="AlphaFoldDB" id="A0A650EPX1"/>
<dbReference type="GO" id="GO:0046872">
    <property type="term" value="F:metal ion binding"/>
    <property type="evidence" value="ECO:0007669"/>
    <property type="project" value="UniProtKB-KW"/>
</dbReference>
<keyword evidence="2" id="KW-0561">Oxygen transport</keyword>
<dbReference type="GO" id="GO:0005344">
    <property type="term" value="F:oxygen carrier activity"/>
    <property type="evidence" value="ECO:0007669"/>
    <property type="project" value="UniProtKB-KW"/>
</dbReference>
<evidence type="ECO:0000256" key="3">
    <source>
        <dbReference type="ARBA" id="ARBA00022723"/>
    </source>
</evidence>
<protein>
    <recommendedName>
        <fullName evidence="5">Hemerythrin-like domain-containing protein</fullName>
    </recommendedName>
</protein>